<dbReference type="Proteomes" id="UP000007322">
    <property type="component" value="Chromosome 3"/>
</dbReference>
<keyword evidence="2" id="KW-1133">Transmembrane helix</keyword>
<keyword evidence="2" id="KW-0812">Transmembrane</keyword>
<feature type="region of interest" description="Disordered" evidence="1">
    <location>
        <begin position="109"/>
        <end position="137"/>
    </location>
</feature>
<evidence type="ECO:0008006" key="5">
    <source>
        <dbReference type="Google" id="ProtNLM"/>
    </source>
</evidence>
<accession>G2QE19</accession>
<gene>
    <name evidence="3" type="ORF">MYCTH_2303940</name>
</gene>
<dbReference type="STRING" id="573729.G2QE19"/>
<dbReference type="EMBL" id="CP003004">
    <property type="protein sequence ID" value="AEO57602.1"/>
    <property type="molecule type" value="Genomic_DNA"/>
</dbReference>
<reference evidence="3 4" key="1">
    <citation type="journal article" date="2011" name="Nat. Biotechnol.">
        <title>Comparative genomic analysis of the thermophilic biomass-degrading fungi Myceliophthora thermophila and Thielavia terrestris.</title>
        <authorList>
            <person name="Berka R.M."/>
            <person name="Grigoriev I.V."/>
            <person name="Otillar R."/>
            <person name="Salamov A."/>
            <person name="Grimwood J."/>
            <person name="Reid I."/>
            <person name="Ishmael N."/>
            <person name="John T."/>
            <person name="Darmond C."/>
            <person name="Moisan M.-C."/>
            <person name="Henrissat B."/>
            <person name="Coutinho P.M."/>
            <person name="Lombard V."/>
            <person name="Natvig D.O."/>
            <person name="Lindquist E."/>
            <person name="Schmutz J."/>
            <person name="Lucas S."/>
            <person name="Harris P."/>
            <person name="Powlowski J."/>
            <person name="Bellemare A."/>
            <person name="Taylor D."/>
            <person name="Butler G."/>
            <person name="de Vries R.P."/>
            <person name="Allijn I.E."/>
            <person name="van den Brink J."/>
            <person name="Ushinsky S."/>
            <person name="Storms R."/>
            <person name="Powell A.J."/>
            <person name="Paulsen I.T."/>
            <person name="Elbourne L.D.H."/>
            <person name="Baker S.E."/>
            <person name="Magnuson J."/>
            <person name="LaBoissiere S."/>
            <person name="Clutterbuck A.J."/>
            <person name="Martinez D."/>
            <person name="Wogulis M."/>
            <person name="de Leon A.L."/>
            <person name="Rey M.W."/>
            <person name="Tsang A."/>
        </authorList>
    </citation>
    <scope>NUCLEOTIDE SEQUENCE [LARGE SCALE GENOMIC DNA]</scope>
    <source>
        <strain evidence="4">ATCC 42464 / BCRC 31852 / DSM 1799</strain>
    </source>
</reference>
<feature type="region of interest" description="Disordered" evidence="1">
    <location>
        <begin position="52"/>
        <end position="72"/>
    </location>
</feature>
<dbReference type="OrthoDB" id="5396810at2759"/>
<dbReference type="InParanoid" id="G2QE19"/>
<keyword evidence="2" id="KW-0472">Membrane</keyword>
<dbReference type="RefSeq" id="XP_003662847.1">
    <property type="nucleotide sequence ID" value="XM_003662799.1"/>
</dbReference>
<dbReference type="OMA" id="NINIHCA"/>
<dbReference type="HOGENOM" id="CLU_577696_0_0_1"/>
<dbReference type="AlphaFoldDB" id="G2QE19"/>
<evidence type="ECO:0000313" key="4">
    <source>
        <dbReference type="Proteomes" id="UP000007322"/>
    </source>
</evidence>
<dbReference type="SUPFAM" id="SSF89372">
    <property type="entry name" value="Fucose-specific lectin"/>
    <property type="match status" value="1"/>
</dbReference>
<dbReference type="GeneID" id="11507473"/>
<protein>
    <recommendedName>
        <fullName evidence="5">Fucose-specific lectin</fullName>
    </recommendedName>
</protein>
<evidence type="ECO:0000256" key="1">
    <source>
        <dbReference type="SAM" id="MobiDB-lite"/>
    </source>
</evidence>
<dbReference type="eggNOG" id="ENOG502SHGW">
    <property type="taxonomic scope" value="Eukaryota"/>
</dbReference>
<dbReference type="KEGG" id="mtm:MYCTH_2303940"/>
<dbReference type="Gene3D" id="2.120.10.70">
    <property type="entry name" value="Fucose-specific lectin"/>
    <property type="match status" value="1"/>
</dbReference>
<proteinExistence type="predicted"/>
<keyword evidence="4" id="KW-1185">Reference proteome</keyword>
<feature type="region of interest" description="Disordered" evidence="1">
    <location>
        <begin position="410"/>
        <end position="429"/>
    </location>
</feature>
<feature type="transmembrane region" description="Helical" evidence="2">
    <location>
        <begin position="84"/>
        <end position="108"/>
    </location>
</feature>
<dbReference type="VEuPathDB" id="FungiDB:MYCTH_2303940"/>
<evidence type="ECO:0000313" key="3">
    <source>
        <dbReference type="EMBL" id="AEO57602.1"/>
    </source>
</evidence>
<name>G2QE19_THET4</name>
<evidence type="ECO:0000256" key="2">
    <source>
        <dbReference type="SAM" id="Phobius"/>
    </source>
</evidence>
<organism evidence="3 4">
    <name type="scientific">Thermothelomyces thermophilus (strain ATCC 42464 / BCRC 31852 / DSM 1799)</name>
    <name type="common">Sporotrichum thermophile</name>
    <dbReference type="NCBI Taxonomy" id="573729"/>
    <lineage>
        <taxon>Eukaryota</taxon>
        <taxon>Fungi</taxon>
        <taxon>Dikarya</taxon>
        <taxon>Ascomycota</taxon>
        <taxon>Pezizomycotina</taxon>
        <taxon>Sordariomycetes</taxon>
        <taxon>Sordariomycetidae</taxon>
        <taxon>Sordariales</taxon>
        <taxon>Chaetomiaceae</taxon>
        <taxon>Thermothelomyces</taxon>
    </lineage>
</organism>
<sequence length="473" mass="51040">MSKPGWAPGYSDLPEPIDQHQNYPEVVAHDLPYPATTFYEQDKHLAHSDHATAQGYPFTPASQPTTVPSEPEGRVLGLRRRTCIWLAAICGVLVVIGIGLGVGLGLGLRSSGSSDQEGAPTAASTPSPSLVPDAGTTNSTNNLFEGSSLAATNYTDPDGYVHLYVFFQAANKELTVSKWDSQNETWATLSISKMLSSTGVNLEPIPASPIAAYTYLNPTFQTRVYFLTAGNSIREIITSEDPSLTSNWRQGILGSSKLITAGQGSKLAALRPQCGTGEDCQFYYPSMAMAYQGDDGVIALSRADDWKPMDIQFGPAEPGAVIGLASVMRDNITDVGWSLFFDEDGTLQEFNSELLLSQWTRGKSTGFAPEAGSGSPNIASFSYDLVNIMIVDVDPDGDLEVRTWDTQSWSDLQPPNLVPSDGAPESPKFSAVAGNSQRRVFGIADGVIHQWEFFSLSPLQWSYRGMVPTEVKT</sequence>